<gene>
    <name evidence="2" type="ORF">MetexDRAFT_0266</name>
</gene>
<sequence>MFDVLREMSGPDVQEVEEEFTSDPIRGEEAANGYAFHAAESFSQRYPAFEVRVQPVPTVGRRLGQAYAPSADECRQGPRDCLEPRLPAVGSFW</sequence>
<comment type="caution">
    <text evidence="2">The sequence shown here is derived from an EMBL/GenBank/DDBJ whole genome shotgun (WGS) entry which is preliminary data.</text>
</comment>
<dbReference type="AlphaFoldDB" id="H1KCA4"/>
<accession>H1KCA4</accession>
<dbReference type="EMBL" id="AGJK01000003">
    <property type="protein sequence ID" value="EHP94921.1"/>
    <property type="molecule type" value="Genomic_DNA"/>
</dbReference>
<evidence type="ECO:0000256" key="1">
    <source>
        <dbReference type="SAM" id="MobiDB-lite"/>
    </source>
</evidence>
<feature type="region of interest" description="Disordered" evidence="1">
    <location>
        <begin position="1"/>
        <end position="25"/>
    </location>
</feature>
<proteinExistence type="predicted"/>
<name>H1KCA4_METEX</name>
<dbReference type="Proteomes" id="UP000004382">
    <property type="component" value="Unassembled WGS sequence"/>
</dbReference>
<evidence type="ECO:0000313" key="2">
    <source>
        <dbReference type="EMBL" id="EHP94921.1"/>
    </source>
</evidence>
<protein>
    <submittedName>
        <fullName evidence="2">Uncharacterized protein</fullName>
    </submittedName>
</protein>
<reference evidence="2 3" key="1">
    <citation type="submission" date="2011-09" db="EMBL/GenBank/DDBJ databases">
        <title>The draft genome of Methylobacterium extorquens DSM 13060.</title>
        <authorList>
            <consortium name="US DOE Joint Genome Institute (JGI-PGF)"/>
            <person name="Lucas S."/>
            <person name="Han J."/>
            <person name="Lapidus A."/>
            <person name="Cheng J.-F."/>
            <person name="Goodwin L."/>
            <person name="Pitluck S."/>
            <person name="Peters L."/>
            <person name="Land M.L."/>
            <person name="Hauser L."/>
            <person name="Koskimaki J."/>
            <person name="Halonen O."/>
            <person name="Pirttila A."/>
            <person name="Frank C."/>
            <person name="Woyke T.J."/>
        </authorList>
    </citation>
    <scope>NUCLEOTIDE SEQUENCE [LARGE SCALE GENOMIC DNA]</scope>
    <source>
        <strain evidence="2 3">DSM 13060</strain>
    </source>
</reference>
<dbReference type="PATRIC" id="fig|882800.3.peg.252"/>
<dbReference type="RefSeq" id="WP_003596371.1">
    <property type="nucleotide sequence ID" value="NZ_AGJK01000003.1"/>
</dbReference>
<organism evidence="2 3">
    <name type="scientific">Methylorubrum extorquens DSM 13060</name>
    <dbReference type="NCBI Taxonomy" id="882800"/>
    <lineage>
        <taxon>Bacteria</taxon>
        <taxon>Pseudomonadati</taxon>
        <taxon>Pseudomonadota</taxon>
        <taxon>Alphaproteobacteria</taxon>
        <taxon>Hyphomicrobiales</taxon>
        <taxon>Methylobacteriaceae</taxon>
        <taxon>Methylorubrum</taxon>
    </lineage>
</organism>
<evidence type="ECO:0000313" key="3">
    <source>
        <dbReference type="Proteomes" id="UP000004382"/>
    </source>
</evidence>